<sequence>MSFYDSNLKSKEQSSGGFHDQRSFNFSQRAMMRSKTIPIPSPLNLRSSPNDFLDGEQIRLKPIDLDYKDSKQLPCLPIGPDSSYNLQRPSHYQRTHVQPTPSTTYDSGISQANSPSLLHLNAQNQSHSQPHSPKVISPICTICNFFIDEDLLELSCNHICHRDCFINNILTCKKCPDNHSSLAPSFSDLNPQPLSNSISHTSHEYTSPTFCPVEVPMTPSDQMIPDPLYPPTHTLKQEVQQRDPQDSQEDVNGRLGYPKPSQSYLQQDRLSQQQSQLLSPRSSFNKNLNKDLFDSLMKPKVKFISEHEDCKVKVDSQVNDDYCLNYLISVKPPTFYNCINEDKNLVLKNQILEEIKFGILNNIINSNDENVIDFNSLGKLVIFEIIGISTNGTNWDQVRLLLFESCLILVDLKGEVLIGKISIDQDILNMTRFVSGIRLDLNNDTIPELQICCEIPLIISRLEYFFKKLLEKQFVSETSLFQLTTNGWGLIKENYSNLPVDIIRFQNCIENSLDIPESLLAKSMPSPELIPLNLILSITLLQSSSISNNEYRTKIISFLDRVRKDLRPIDRLSLIFVGIDGSGFPCKKGSFIGSVEPNWSGWDSIYNEVKVQSNLNSQHKPILTSHWDEMQLTLEKCKDLFPFLNCNSNNTTKLVVISCNDYEPTLVNNEKLNTVKTHFKTLLNDSDKNLSVDFFRVGDSYTPELEFGQKICSQPSLIFNDILKIPHSSSLRRFNNLDEFSDEFLSILKSSYHQICLPAISLDISKIIGTRDIVSFHKIEVNGKMLEIENFSNLKIFFNNITVNCEETIMLKLRLNMTKLKSENLDYNDKVVDLPLLSYMPSWLHESDDYKVLHTQIYQNQQASTFNSFLDGSLTPPSTNECSAFFTSDFPVKSRKYVRKEIEIEIIKGLALISQNQMLHNQDILRHLIDFIYNRKRLFEETESSSLSESTKSSNSSLKQSKFSPHATELSSNNYIDSLLHKLGNLMEMFNVNDPSVLTACKDFKSLLT</sequence>
<reference evidence="2 3" key="1">
    <citation type="journal article" date="2011" name="Proc. Natl. Acad. Sci. U.S.A.">
        <title>Comparative genomics of xylose-fermenting fungi for enhanced biofuel production.</title>
        <authorList>
            <person name="Wohlbach D.J."/>
            <person name="Kuo A."/>
            <person name="Sato T.K."/>
            <person name="Potts K.M."/>
            <person name="Salamov A.A."/>
            <person name="LaButti K.M."/>
            <person name="Sun H."/>
            <person name="Clum A."/>
            <person name="Pangilinan J.L."/>
            <person name="Lindquist E.A."/>
            <person name="Lucas S."/>
            <person name="Lapidus A."/>
            <person name="Jin M."/>
            <person name="Gunawan C."/>
            <person name="Balan V."/>
            <person name="Dale B.E."/>
            <person name="Jeffries T.W."/>
            <person name="Zinkel R."/>
            <person name="Barry K.W."/>
            <person name="Grigoriev I.V."/>
            <person name="Gasch A.P."/>
        </authorList>
    </citation>
    <scope>NUCLEOTIDE SEQUENCE [LARGE SCALE GENOMIC DNA]</scope>
    <source>
        <strain evidence="3">ATCC 10573 / BCRC 21748 / CBS 615 / JCM 9827 / NBRC 10315 / NRRL Y-1498 / VKM Y-70</strain>
    </source>
</reference>
<feature type="region of interest" description="Disordered" evidence="1">
    <location>
        <begin position="82"/>
        <end position="110"/>
    </location>
</feature>
<keyword evidence="3" id="KW-1185">Reference proteome</keyword>
<feature type="region of interest" description="Disordered" evidence="1">
    <location>
        <begin position="1"/>
        <end position="21"/>
    </location>
</feature>
<feature type="region of interest" description="Disordered" evidence="1">
    <location>
        <begin position="221"/>
        <end position="283"/>
    </location>
</feature>
<proteinExistence type="predicted"/>
<dbReference type="eggNOG" id="ENOG502QSDX">
    <property type="taxonomic scope" value="Eukaryota"/>
</dbReference>
<dbReference type="HOGENOM" id="CLU_014759_0_0_1"/>
<evidence type="ECO:0000313" key="2">
    <source>
        <dbReference type="EMBL" id="EGV65602.1"/>
    </source>
</evidence>
<evidence type="ECO:0000256" key="1">
    <source>
        <dbReference type="SAM" id="MobiDB-lite"/>
    </source>
</evidence>
<dbReference type="Proteomes" id="UP000000707">
    <property type="component" value="Unassembled WGS sequence"/>
</dbReference>
<dbReference type="KEGG" id="cten:18250130"/>
<name>G3AZK2_CANTC</name>
<protein>
    <recommendedName>
        <fullName evidence="4">RING-type domain-containing protein</fullName>
    </recommendedName>
</protein>
<dbReference type="OrthoDB" id="299997at2759"/>
<feature type="compositionally biased region" description="Basic and acidic residues" evidence="1">
    <location>
        <begin position="235"/>
        <end position="245"/>
    </location>
</feature>
<feature type="compositionally biased region" description="Low complexity" evidence="1">
    <location>
        <begin position="261"/>
        <end position="283"/>
    </location>
</feature>
<organism evidence="3">
    <name type="scientific">Candida tenuis (strain ATCC 10573 / BCRC 21748 / CBS 615 / JCM 9827 / NBRC 10315 / NRRL Y-1498 / VKM Y-70)</name>
    <name type="common">Yeast</name>
    <name type="synonym">Yamadazyma tenuis</name>
    <dbReference type="NCBI Taxonomy" id="590646"/>
    <lineage>
        <taxon>Eukaryota</taxon>
        <taxon>Fungi</taxon>
        <taxon>Dikarya</taxon>
        <taxon>Ascomycota</taxon>
        <taxon>Saccharomycotina</taxon>
        <taxon>Pichiomycetes</taxon>
        <taxon>Debaryomycetaceae</taxon>
        <taxon>Yamadazyma</taxon>
    </lineage>
</organism>
<dbReference type="EMBL" id="GL996512">
    <property type="protein sequence ID" value="EGV65602.1"/>
    <property type="molecule type" value="Genomic_DNA"/>
</dbReference>
<dbReference type="STRING" id="590646.G3AZK2"/>
<evidence type="ECO:0000313" key="3">
    <source>
        <dbReference type="Proteomes" id="UP000000707"/>
    </source>
</evidence>
<dbReference type="AlphaFoldDB" id="G3AZK2"/>
<accession>G3AZK2</accession>
<feature type="compositionally biased region" description="Low complexity" evidence="1">
    <location>
        <begin position="944"/>
        <end position="964"/>
    </location>
</feature>
<gene>
    <name evidence="2" type="ORF">CANTEDRAFT_91922</name>
</gene>
<dbReference type="GeneID" id="18250130"/>
<evidence type="ECO:0008006" key="4">
    <source>
        <dbReference type="Google" id="ProtNLM"/>
    </source>
</evidence>
<feature type="region of interest" description="Disordered" evidence="1">
    <location>
        <begin position="944"/>
        <end position="965"/>
    </location>
</feature>